<keyword evidence="3" id="KW-1185">Reference proteome</keyword>
<accession>T1JU85</accession>
<evidence type="ECO:0000256" key="1">
    <source>
        <dbReference type="SAM" id="MobiDB-lite"/>
    </source>
</evidence>
<dbReference type="HOGENOM" id="CLU_1580523_0_0_1"/>
<feature type="compositionally biased region" description="Polar residues" evidence="1">
    <location>
        <begin position="235"/>
        <end position="249"/>
    </location>
</feature>
<dbReference type="EMBL" id="CAEY01000769">
    <property type="status" value="NOT_ANNOTATED_CDS"/>
    <property type="molecule type" value="Genomic_DNA"/>
</dbReference>
<feature type="compositionally biased region" description="Polar residues" evidence="1">
    <location>
        <begin position="265"/>
        <end position="299"/>
    </location>
</feature>
<organism evidence="2 3">
    <name type="scientific">Tetranychus urticae</name>
    <name type="common">Two-spotted spider mite</name>
    <dbReference type="NCBI Taxonomy" id="32264"/>
    <lineage>
        <taxon>Eukaryota</taxon>
        <taxon>Metazoa</taxon>
        <taxon>Ecdysozoa</taxon>
        <taxon>Arthropoda</taxon>
        <taxon>Chelicerata</taxon>
        <taxon>Arachnida</taxon>
        <taxon>Acari</taxon>
        <taxon>Acariformes</taxon>
        <taxon>Trombidiformes</taxon>
        <taxon>Prostigmata</taxon>
        <taxon>Eleutherengona</taxon>
        <taxon>Raphignathae</taxon>
        <taxon>Tetranychoidea</taxon>
        <taxon>Tetranychidae</taxon>
        <taxon>Tetranychus</taxon>
    </lineage>
</organism>
<evidence type="ECO:0000313" key="2">
    <source>
        <dbReference type="EnsemblMetazoa" id="tetur02g00010.1"/>
    </source>
</evidence>
<dbReference type="Proteomes" id="UP000015104">
    <property type="component" value="Unassembled WGS sequence"/>
</dbReference>
<dbReference type="AlphaFoldDB" id="T1JU85"/>
<feature type="compositionally biased region" description="Basic and acidic residues" evidence="1">
    <location>
        <begin position="250"/>
        <end position="262"/>
    </location>
</feature>
<dbReference type="EMBL" id="CAEY01000770">
    <property type="status" value="NOT_ANNOTATED_CDS"/>
    <property type="molecule type" value="Genomic_DNA"/>
</dbReference>
<reference evidence="2" key="2">
    <citation type="submission" date="2015-06" db="UniProtKB">
        <authorList>
            <consortium name="EnsemblMetazoa"/>
        </authorList>
    </citation>
    <scope>IDENTIFICATION</scope>
</reference>
<dbReference type="EnsemblMetazoa" id="tetur02g00010.1">
    <property type="protein sequence ID" value="tetur02g00010.1"/>
    <property type="gene ID" value="tetur02g00010"/>
</dbReference>
<name>T1JU85_TETUR</name>
<evidence type="ECO:0000313" key="3">
    <source>
        <dbReference type="Proteomes" id="UP000015104"/>
    </source>
</evidence>
<reference evidence="3" key="1">
    <citation type="submission" date="2011-08" db="EMBL/GenBank/DDBJ databases">
        <authorList>
            <person name="Rombauts S."/>
        </authorList>
    </citation>
    <scope>NUCLEOTIDE SEQUENCE</scope>
    <source>
        <strain evidence="3">London</strain>
    </source>
</reference>
<sequence length="333" mass="35664">MKLNELHLLTNPPGITSRFRNKVDASTEQPFQETNAQSDFSSYYPPRIIHTAATPQGSPGPQELSYGHKHLNLSSLALNSQPQLNVEKSQSKFEEHTSSSSIGRKLSTLTSLMPNLIPGTPFRLSPYSTIRRPSISKVDYPDRCYGSLVSPPIVVERSSQPSTATHSPPPFQLNGTLPNHNDTKPLSLGNSLSGVFYCSSLITRKYSSETEPATGSVPVEAPICNHSSEPAALANRNSSSGLPEFNQDSSDSRKSVRIEGKCEVNLTSPSRPLLSGVTTTTEVTKSKDSNGGLSATSGTGYLVSPSGPTIGSGLGSRGFQEPRQLFTVSVSTQ</sequence>
<proteinExistence type="predicted"/>
<protein>
    <submittedName>
        <fullName evidence="2">Uncharacterized protein</fullName>
    </submittedName>
</protein>
<feature type="compositionally biased region" description="Polar residues" evidence="1">
    <location>
        <begin position="157"/>
        <end position="166"/>
    </location>
</feature>
<feature type="region of interest" description="Disordered" evidence="1">
    <location>
        <begin position="157"/>
        <end position="185"/>
    </location>
</feature>
<feature type="region of interest" description="Disordered" evidence="1">
    <location>
        <begin position="231"/>
        <end position="300"/>
    </location>
</feature>